<feature type="binding site" evidence="11">
    <location>
        <position position="178"/>
    </location>
    <ligand>
        <name>substrate</name>
    </ligand>
</feature>
<evidence type="ECO:0000256" key="11">
    <source>
        <dbReference type="HAMAP-Rule" id="MF_00225"/>
    </source>
</evidence>
<feature type="binding site" evidence="11">
    <location>
        <position position="269"/>
    </location>
    <ligand>
        <name>FMN</name>
        <dbReference type="ChEBI" id="CHEBI:58210"/>
    </ligand>
</feature>
<dbReference type="InterPro" id="IPR001295">
    <property type="entry name" value="Dihydroorotate_DH_CS"/>
</dbReference>
<feature type="binding site" evidence="11">
    <location>
        <begin position="113"/>
        <end position="117"/>
    </location>
    <ligand>
        <name>substrate</name>
    </ligand>
</feature>
<name>A0ABV7D919_9PROT</name>
<feature type="binding site" evidence="11">
    <location>
        <begin position="247"/>
        <end position="248"/>
    </location>
    <ligand>
        <name>substrate</name>
    </ligand>
</feature>
<dbReference type="PROSITE" id="PS00911">
    <property type="entry name" value="DHODEHASE_1"/>
    <property type="match status" value="1"/>
</dbReference>
<keyword evidence="6 11" id="KW-0288">FMN</keyword>
<feature type="binding site" evidence="11">
    <location>
        <position position="246"/>
    </location>
    <ligand>
        <name>FMN</name>
        <dbReference type="ChEBI" id="CHEBI:58210"/>
    </ligand>
</feature>
<feature type="binding site" evidence="11">
    <location>
        <position position="173"/>
    </location>
    <ligand>
        <name>substrate</name>
    </ligand>
</feature>
<accession>A0ABV7D919</accession>
<dbReference type="EC" id="1.3.5.2" evidence="11"/>
<evidence type="ECO:0000256" key="1">
    <source>
        <dbReference type="ARBA" id="ARBA00003125"/>
    </source>
</evidence>
<feature type="binding site" evidence="11">
    <location>
        <begin position="64"/>
        <end position="68"/>
    </location>
    <ligand>
        <name>FMN</name>
        <dbReference type="ChEBI" id="CHEBI:58210"/>
    </ligand>
</feature>
<organism evidence="13 14">
    <name type="scientific">Kordiimonas pumila</name>
    <dbReference type="NCBI Taxonomy" id="2161677"/>
    <lineage>
        <taxon>Bacteria</taxon>
        <taxon>Pseudomonadati</taxon>
        <taxon>Pseudomonadota</taxon>
        <taxon>Alphaproteobacteria</taxon>
        <taxon>Kordiimonadales</taxon>
        <taxon>Kordiimonadaceae</taxon>
        <taxon>Kordiimonas</taxon>
    </lineage>
</organism>
<keyword evidence="7 11" id="KW-0665">Pyrimidine biosynthesis</keyword>
<evidence type="ECO:0000256" key="4">
    <source>
        <dbReference type="ARBA" id="ARBA00005359"/>
    </source>
</evidence>
<feature type="binding site" evidence="11">
    <location>
        <position position="218"/>
    </location>
    <ligand>
        <name>FMN</name>
        <dbReference type="ChEBI" id="CHEBI:58210"/>
    </ligand>
</feature>
<comment type="catalytic activity">
    <reaction evidence="10 11">
        <text>(S)-dihydroorotate + a quinone = orotate + a quinol</text>
        <dbReference type="Rhea" id="RHEA:30187"/>
        <dbReference type="ChEBI" id="CHEBI:24646"/>
        <dbReference type="ChEBI" id="CHEBI:30839"/>
        <dbReference type="ChEBI" id="CHEBI:30864"/>
        <dbReference type="ChEBI" id="CHEBI:132124"/>
        <dbReference type="EC" id="1.3.5.2"/>
    </reaction>
</comment>
<evidence type="ECO:0000256" key="7">
    <source>
        <dbReference type="ARBA" id="ARBA00022975"/>
    </source>
</evidence>
<dbReference type="EMBL" id="JBHRSL010000028">
    <property type="protein sequence ID" value="MFC3053704.1"/>
    <property type="molecule type" value="Genomic_DNA"/>
</dbReference>
<dbReference type="NCBIfam" id="NF003652">
    <property type="entry name" value="PRK05286.2-5"/>
    <property type="match status" value="1"/>
</dbReference>
<dbReference type="NCBIfam" id="NF003645">
    <property type="entry name" value="PRK05286.1-2"/>
    <property type="match status" value="1"/>
</dbReference>
<dbReference type="Gene3D" id="3.20.20.70">
    <property type="entry name" value="Aldolase class I"/>
    <property type="match status" value="1"/>
</dbReference>
<comment type="caution">
    <text evidence="13">The sequence shown here is derived from an EMBL/GenBank/DDBJ whole genome shotgun (WGS) entry which is preliminary data.</text>
</comment>
<reference evidence="14" key="1">
    <citation type="journal article" date="2019" name="Int. J. Syst. Evol. Microbiol.">
        <title>The Global Catalogue of Microorganisms (GCM) 10K type strain sequencing project: providing services to taxonomists for standard genome sequencing and annotation.</title>
        <authorList>
            <consortium name="The Broad Institute Genomics Platform"/>
            <consortium name="The Broad Institute Genome Sequencing Center for Infectious Disease"/>
            <person name="Wu L."/>
            <person name="Ma J."/>
        </authorList>
    </citation>
    <scope>NUCLEOTIDE SEQUENCE [LARGE SCALE GENOMIC DNA]</scope>
    <source>
        <strain evidence="14">KCTC 62164</strain>
    </source>
</reference>
<proteinExistence type="inferred from homology"/>
<keyword evidence="5 11" id="KW-0285">Flavoprotein</keyword>
<dbReference type="PANTHER" id="PTHR48109">
    <property type="entry name" value="DIHYDROOROTATE DEHYDROGENASE (QUINONE), MITOCHONDRIAL-RELATED"/>
    <property type="match status" value="1"/>
</dbReference>
<keyword evidence="14" id="KW-1185">Reference proteome</keyword>
<evidence type="ECO:0000313" key="14">
    <source>
        <dbReference type="Proteomes" id="UP001595444"/>
    </source>
</evidence>
<feature type="binding site" evidence="11">
    <location>
        <position position="173"/>
    </location>
    <ligand>
        <name>FMN</name>
        <dbReference type="ChEBI" id="CHEBI:58210"/>
    </ligand>
</feature>
<dbReference type="Proteomes" id="UP001595444">
    <property type="component" value="Unassembled WGS sequence"/>
</dbReference>
<evidence type="ECO:0000256" key="8">
    <source>
        <dbReference type="ARBA" id="ARBA00023002"/>
    </source>
</evidence>
<evidence type="ECO:0000256" key="5">
    <source>
        <dbReference type="ARBA" id="ARBA00022630"/>
    </source>
</evidence>
<evidence type="ECO:0000256" key="2">
    <source>
        <dbReference type="ARBA" id="ARBA00004370"/>
    </source>
</evidence>
<dbReference type="InterPro" id="IPR050074">
    <property type="entry name" value="DHO_dehydrogenase"/>
</dbReference>
<evidence type="ECO:0000313" key="13">
    <source>
        <dbReference type="EMBL" id="MFC3053704.1"/>
    </source>
</evidence>
<comment type="similarity">
    <text evidence="4 11">Belongs to the dihydroorotate dehydrogenase family. Type 2 subfamily.</text>
</comment>
<feature type="binding site" evidence="11">
    <location>
        <position position="88"/>
    </location>
    <ligand>
        <name>FMN</name>
        <dbReference type="ChEBI" id="CHEBI:58210"/>
    </ligand>
</feature>
<dbReference type="CDD" id="cd04738">
    <property type="entry name" value="DHOD_2_like"/>
    <property type="match status" value="1"/>
</dbReference>
<feature type="active site" description="Nucleophile" evidence="11">
    <location>
        <position position="176"/>
    </location>
</feature>
<keyword evidence="8 11" id="KW-0560">Oxidoreductase</keyword>
<comment type="function">
    <text evidence="1 11">Catalyzes the conversion of dihydroorotate to orotate with quinone as electron acceptor.</text>
</comment>
<comment type="subunit">
    <text evidence="11">Monomer.</text>
</comment>
<gene>
    <name evidence="11" type="primary">pyrD</name>
    <name evidence="13" type="ORF">ACFOKA_17530</name>
</gene>
<evidence type="ECO:0000256" key="6">
    <source>
        <dbReference type="ARBA" id="ARBA00022643"/>
    </source>
</evidence>
<keyword evidence="9 11" id="KW-0472">Membrane</keyword>
<evidence type="ECO:0000259" key="12">
    <source>
        <dbReference type="Pfam" id="PF01180"/>
    </source>
</evidence>
<feature type="domain" description="Dihydroorotate dehydrogenase catalytic" evidence="12">
    <location>
        <begin position="47"/>
        <end position="341"/>
    </location>
</feature>
<keyword evidence="11" id="KW-1003">Cell membrane</keyword>
<evidence type="ECO:0000256" key="3">
    <source>
        <dbReference type="ARBA" id="ARBA00005161"/>
    </source>
</evidence>
<evidence type="ECO:0000256" key="10">
    <source>
        <dbReference type="ARBA" id="ARBA00048639"/>
    </source>
</evidence>
<dbReference type="SUPFAM" id="SSF51395">
    <property type="entry name" value="FMN-linked oxidoreductases"/>
    <property type="match status" value="1"/>
</dbReference>
<dbReference type="InterPro" id="IPR005720">
    <property type="entry name" value="Dihydroorotate_DH_cat"/>
</dbReference>
<feature type="binding site" evidence="11">
    <location>
        <begin position="319"/>
        <end position="320"/>
    </location>
    <ligand>
        <name>FMN</name>
        <dbReference type="ChEBI" id="CHEBI:58210"/>
    </ligand>
</feature>
<dbReference type="PANTHER" id="PTHR48109:SF4">
    <property type="entry name" value="DIHYDROOROTATE DEHYDROGENASE (QUINONE), MITOCHONDRIAL"/>
    <property type="match status" value="1"/>
</dbReference>
<comment type="cofactor">
    <cofactor evidence="11">
        <name>FMN</name>
        <dbReference type="ChEBI" id="CHEBI:58210"/>
    </cofactor>
    <text evidence="11">Binds 1 FMN per subunit.</text>
</comment>
<dbReference type="NCBIfam" id="TIGR01036">
    <property type="entry name" value="pyrD_sub2"/>
    <property type="match status" value="1"/>
</dbReference>
<dbReference type="GO" id="GO:0106430">
    <property type="term" value="F:dihydroorotate dehydrogenase (quinone) activity"/>
    <property type="evidence" value="ECO:0007669"/>
    <property type="project" value="UniProtKB-EC"/>
</dbReference>
<protein>
    <recommendedName>
        <fullName evidence="11">Dihydroorotate dehydrogenase (quinone)</fullName>
        <ecNumber evidence="11">1.3.5.2</ecNumber>
    </recommendedName>
    <alternativeName>
        <fullName evidence="11">DHOdehase</fullName>
        <shortName evidence="11">DHOD</shortName>
        <shortName evidence="11">DHODase</shortName>
    </alternativeName>
    <alternativeName>
        <fullName evidence="11">Dihydroorotate oxidase</fullName>
    </alternativeName>
</protein>
<feature type="binding site" evidence="11">
    <location>
        <position position="68"/>
    </location>
    <ligand>
        <name>substrate</name>
    </ligand>
</feature>
<feature type="binding site" evidence="11">
    <location>
        <position position="298"/>
    </location>
    <ligand>
        <name>FMN</name>
        <dbReference type="ChEBI" id="CHEBI:58210"/>
    </ligand>
</feature>
<dbReference type="HAMAP" id="MF_00225">
    <property type="entry name" value="DHO_dh_type2"/>
    <property type="match status" value="1"/>
</dbReference>
<comment type="pathway">
    <text evidence="3 11">Pyrimidine metabolism; UMP biosynthesis via de novo pathway; orotate from (S)-dihydroorotate (quinone route): step 1/1.</text>
</comment>
<feature type="binding site" evidence="11">
    <location>
        <position position="142"/>
    </location>
    <ligand>
        <name>FMN</name>
        <dbReference type="ChEBI" id="CHEBI:58210"/>
    </ligand>
</feature>
<evidence type="ECO:0000256" key="9">
    <source>
        <dbReference type="ARBA" id="ARBA00023136"/>
    </source>
</evidence>
<comment type="subcellular location">
    <subcellularLocation>
        <location evidence="11">Cell membrane</location>
        <topology evidence="11">Peripheral membrane protein</topology>
    </subcellularLocation>
    <subcellularLocation>
        <location evidence="2">Membrane</location>
    </subcellularLocation>
</comment>
<dbReference type="InterPro" id="IPR013785">
    <property type="entry name" value="Aldolase_TIM"/>
</dbReference>
<dbReference type="InterPro" id="IPR005719">
    <property type="entry name" value="Dihydroorotate_DH_2"/>
</dbReference>
<dbReference type="RefSeq" id="WP_228073759.1">
    <property type="nucleotide sequence ID" value="NZ_CP061205.1"/>
</dbReference>
<dbReference type="PROSITE" id="PS00912">
    <property type="entry name" value="DHODEHASE_2"/>
    <property type="match status" value="1"/>
</dbReference>
<sequence length="358" mass="38869">MMAIDLFPIIKPFLHRMDAEKAHNFTIQCLKMGFSSLLGPRYNPEILKTTVFGLHFPNPVGIAAGFDKNADVIPAVHKLGFGFAEAGTVTPLPQEGNPTPRLFRLTSDKAVINRFGFNNKGLDYFIHQLTAQKPGNKPFGANVGANKSSDDKTADYVKGINRLYGLSDYFTVNISSPNTPGLRSLQSKEALEDLISRVQEARRAKIAESYPYVPILVKIAPDLTKSDIADITEIALKKQLDGLIVSNTTITRPTNLQHKSKDQAGGLSGSPLMEMSTEVLAKIYKVTEGKIPLIGVGGISSGADAYKKIRAGASLVQLYSALVYEGPGLVERIKRDLVALLEKDRFSSVADAVGADHK</sequence>
<dbReference type="Pfam" id="PF01180">
    <property type="entry name" value="DHO_dh"/>
    <property type="match status" value="1"/>
</dbReference>